<dbReference type="Proteomes" id="UP000808349">
    <property type="component" value="Unassembled WGS sequence"/>
</dbReference>
<dbReference type="SUPFAM" id="SSF48371">
    <property type="entry name" value="ARM repeat"/>
    <property type="match status" value="1"/>
</dbReference>
<proteinExistence type="predicted"/>
<dbReference type="AlphaFoldDB" id="A0A9D7XDS5"/>
<organism evidence="1 2">
    <name type="scientific">Candidatus Defluviibacterium haderslevense</name>
    <dbReference type="NCBI Taxonomy" id="2981993"/>
    <lineage>
        <taxon>Bacteria</taxon>
        <taxon>Pseudomonadati</taxon>
        <taxon>Bacteroidota</taxon>
        <taxon>Saprospiria</taxon>
        <taxon>Saprospirales</taxon>
        <taxon>Saprospiraceae</taxon>
        <taxon>Candidatus Defluviibacterium</taxon>
    </lineage>
</organism>
<dbReference type="InterPro" id="IPR016024">
    <property type="entry name" value="ARM-type_fold"/>
</dbReference>
<sequence>MNAQNAIVESWDLSRPIFGPFLESILKNKTEDSNLRYMAARKLGDLKNNKYLDVLTQSLADSDLTIRKVSIEALGQYKSNKVILILKEYIRNEKWDIGKEYANSIILKIESELRLRN</sequence>
<dbReference type="EMBL" id="JADKFW010000004">
    <property type="protein sequence ID" value="MBK9716846.1"/>
    <property type="molecule type" value="Genomic_DNA"/>
</dbReference>
<evidence type="ECO:0000313" key="1">
    <source>
        <dbReference type="EMBL" id="MBK9716846.1"/>
    </source>
</evidence>
<gene>
    <name evidence="1" type="ORF">IPO85_04900</name>
</gene>
<dbReference type="InterPro" id="IPR011989">
    <property type="entry name" value="ARM-like"/>
</dbReference>
<dbReference type="Gene3D" id="1.25.10.10">
    <property type="entry name" value="Leucine-rich Repeat Variant"/>
    <property type="match status" value="1"/>
</dbReference>
<evidence type="ECO:0000313" key="2">
    <source>
        <dbReference type="Proteomes" id="UP000808349"/>
    </source>
</evidence>
<name>A0A9D7XDS5_9BACT</name>
<dbReference type="Pfam" id="PF13646">
    <property type="entry name" value="HEAT_2"/>
    <property type="match status" value="1"/>
</dbReference>
<reference evidence="1 2" key="1">
    <citation type="submission" date="2020-10" db="EMBL/GenBank/DDBJ databases">
        <title>Connecting structure to function with the recovery of over 1000 high-quality activated sludge metagenome-assembled genomes encoding full-length rRNA genes using long-read sequencing.</title>
        <authorList>
            <person name="Singleton C.M."/>
            <person name="Petriglieri F."/>
            <person name="Kristensen J.M."/>
            <person name="Kirkegaard R.H."/>
            <person name="Michaelsen T.Y."/>
            <person name="Andersen M.H."/>
            <person name="Karst S.M."/>
            <person name="Dueholm M.S."/>
            <person name="Nielsen P.H."/>
            <person name="Albertsen M."/>
        </authorList>
    </citation>
    <scope>NUCLEOTIDE SEQUENCE [LARGE SCALE GENOMIC DNA]</scope>
    <source>
        <strain evidence="1">Ribe_18-Q3-R11-54_BAT3C.373</strain>
    </source>
</reference>
<protein>
    <submittedName>
        <fullName evidence="1">HEAT repeat domain-containing protein</fullName>
    </submittedName>
</protein>
<accession>A0A9D7XDS5</accession>
<comment type="caution">
    <text evidence="1">The sequence shown here is derived from an EMBL/GenBank/DDBJ whole genome shotgun (WGS) entry which is preliminary data.</text>
</comment>